<dbReference type="PANTHER" id="PTHR31005">
    <property type="entry name" value="DUF4139 DOMAIN-CONTAINING PROTEIN"/>
    <property type="match status" value="1"/>
</dbReference>
<dbReference type="Pfam" id="PF13598">
    <property type="entry name" value="DUF4139"/>
    <property type="match status" value="1"/>
</dbReference>
<feature type="non-terminal residue" evidence="2">
    <location>
        <position position="1"/>
    </location>
</feature>
<protein>
    <recommendedName>
        <fullName evidence="1">DUF4139 domain-containing protein</fullName>
    </recommendedName>
</protein>
<accession>A0A382RE96</accession>
<dbReference type="InterPro" id="IPR037291">
    <property type="entry name" value="DUF4139"/>
</dbReference>
<dbReference type="AlphaFoldDB" id="A0A382RE96"/>
<dbReference type="EMBL" id="UINC01121118">
    <property type="protein sequence ID" value="SVC96044.1"/>
    <property type="molecule type" value="Genomic_DNA"/>
</dbReference>
<proteinExistence type="predicted"/>
<gene>
    <name evidence="2" type="ORF">METZ01_LOCUS348898</name>
</gene>
<sequence>NLNRTERIVAAPEASLNAARVFELNNKNGQALLPGKVTLYFGANFLGSTAIDFVGPGEEFSLYAGVEDEVKVSRVLDRSKSEKRKTGFSSKTELQASWIIEVENLSAVEKNIRLADRIPISQNDDVKVRSVKTSPKITPDEKGLFSWDLVLTPKEKRTLNVEYVVQYPKDYTQRSYRNASNMPEQELQQRSNDFEMNSLQLQLKSLESKLK</sequence>
<feature type="domain" description="DUF4139" evidence="1">
    <location>
        <begin position="34"/>
        <end position="169"/>
    </location>
</feature>
<name>A0A382RE96_9ZZZZ</name>
<evidence type="ECO:0000259" key="1">
    <source>
        <dbReference type="Pfam" id="PF13598"/>
    </source>
</evidence>
<evidence type="ECO:0000313" key="2">
    <source>
        <dbReference type="EMBL" id="SVC96044.1"/>
    </source>
</evidence>
<dbReference type="InterPro" id="IPR011935">
    <property type="entry name" value="CHP02231"/>
</dbReference>
<organism evidence="2">
    <name type="scientific">marine metagenome</name>
    <dbReference type="NCBI Taxonomy" id="408172"/>
    <lineage>
        <taxon>unclassified sequences</taxon>
        <taxon>metagenomes</taxon>
        <taxon>ecological metagenomes</taxon>
    </lineage>
</organism>
<reference evidence="2" key="1">
    <citation type="submission" date="2018-05" db="EMBL/GenBank/DDBJ databases">
        <authorList>
            <person name="Lanie J.A."/>
            <person name="Ng W.-L."/>
            <person name="Kazmierczak K.M."/>
            <person name="Andrzejewski T.M."/>
            <person name="Davidsen T.M."/>
            <person name="Wayne K.J."/>
            <person name="Tettelin H."/>
            <person name="Glass J.I."/>
            <person name="Rusch D."/>
            <person name="Podicherti R."/>
            <person name="Tsui H.-C.T."/>
            <person name="Winkler M.E."/>
        </authorList>
    </citation>
    <scope>NUCLEOTIDE SEQUENCE</scope>
</reference>
<dbReference type="PANTHER" id="PTHR31005:SF8">
    <property type="entry name" value="DUF4139 DOMAIN-CONTAINING PROTEIN"/>
    <property type="match status" value="1"/>
</dbReference>